<gene>
    <name evidence="2" type="ORF">CLI86_00635</name>
</gene>
<reference evidence="2 3" key="1">
    <citation type="submission" date="2017-09" db="EMBL/GenBank/DDBJ databases">
        <title>Phase variable restriction modification systems are present in the genome sequences of periodontal pathogens Prevotella intermedia, Tannerella forsythia and Porphyromonas gingivalis.</title>
        <authorList>
            <person name="Haigh R.D."/>
            <person name="Crawford L."/>
            <person name="Ralph J."/>
            <person name="Wanford J."/>
            <person name="Vartoukian S.R."/>
            <person name="Hijazib K."/>
            <person name="Wade W."/>
            <person name="Oggioni M.R."/>
        </authorList>
    </citation>
    <scope>NUCLEOTIDE SEQUENCE [LARGE SCALE GENOMIC DNA]</scope>
    <source>
        <strain evidence="2 3">WW11663</strain>
    </source>
</reference>
<sequence>MVNCQLLIVMPVIRTQRDIPPAPPSKGGRAKAKGGEGEAKRWEKSEHKVRPYAAFRPVA</sequence>
<evidence type="ECO:0000256" key="1">
    <source>
        <dbReference type="SAM" id="MobiDB-lite"/>
    </source>
</evidence>
<dbReference type="EMBL" id="NSLJ01000001">
    <property type="protein sequence ID" value="PDP45173.1"/>
    <property type="molecule type" value="Genomic_DNA"/>
</dbReference>
<dbReference type="Proteomes" id="UP000219259">
    <property type="component" value="Unassembled WGS sequence"/>
</dbReference>
<evidence type="ECO:0000313" key="2">
    <source>
        <dbReference type="EMBL" id="PDP45173.1"/>
    </source>
</evidence>
<accession>A0A2A6EBV6</accession>
<evidence type="ECO:0000313" key="3">
    <source>
        <dbReference type="Proteomes" id="UP000219259"/>
    </source>
</evidence>
<name>A0A2A6EBV6_TANFO</name>
<protein>
    <submittedName>
        <fullName evidence="2">Uncharacterized protein</fullName>
    </submittedName>
</protein>
<organism evidence="2 3">
    <name type="scientific">Tannerella forsythia</name>
    <name type="common">Bacteroides forsythus</name>
    <dbReference type="NCBI Taxonomy" id="28112"/>
    <lineage>
        <taxon>Bacteria</taxon>
        <taxon>Pseudomonadati</taxon>
        <taxon>Bacteroidota</taxon>
        <taxon>Bacteroidia</taxon>
        <taxon>Bacteroidales</taxon>
        <taxon>Tannerellaceae</taxon>
        <taxon>Tannerella</taxon>
    </lineage>
</organism>
<feature type="region of interest" description="Disordered" evidence="1">
    <location>
        <begin position="17"/>
        <end position="46"/>
    </location>
</feature>
<feature type="compositionally biased region" description="Basic and acidic residues" evidence="1">
    <location>
        <begin position="33"/>
        <end position="46"/>
    </location>
</feature>
<comment type="caution">
    <text evidence="2">The sequence shown here is derived from an EMBL/GenBank/DDBJ whole genome shotgun (WGS) entry which is preliminary data.</text>
</comment>
<dbReference type="AlphaFoldDB" id="A0A2A6EBV6"/>
<proteinExistence type="predicted"/>